<dbReference type="Gene3D" id="3.30.70.2970">
    <property type="entry name" value="Protein of unknown function (DUF541), domain 2"/>
    <property type="match status" value="1"/>
</dbReference>
<reference evidence="1" key="1">
    <citation type="submission" date="2020-05" db="EMBL/GenBank/DDBJ databases">
        <authorList>
            <person name="Chiriac C."/>
            <person name="Salcher M."/>
            <person name="Ghai R."/>
            <person name="Kavagutti S V."/>
        </authorList>
    </citation>
    <scope>NUCLEOTIDE SEQUENCE</scope>
</reference>
<accession>A0A6J6UBF7</accession>
<dbReference type="PROSITE" id="PS51318">
    <property type="entry name" value="TAT"/>
    <property type="match status" value="1"/>
</dbReference>
<name>A0A6J6UBF7_9ZZZZ</name>
<dbReference type="Pfam" id="PF04402">
    <property type="entry name" value="SIMPL"/>
    <property type="match status" value="1"/>
</dbReference>
<dbReference type="InterPro" id="IPR007497">
    <property type="entry name" value="SIMPL/DUF541"/>
</dbReference>
<protein>
    <submittedName>
        <fullName evidence="1">Unannotated protein</fullName>
    </submittedName>
</protein>
<gene>
    <name evidence="1" type="ORF">UFOPK2786_01545</name>
</gene>
<dbReference type="AlphaFoldDB" id="A0A6J6UBF7"/>
<dbReference type="Gene3D" id="3.30.110.170">
    <property type="entry name" value="Protein of unknown function (DUF541), domain 1"/>
    <property type="match status" value="1"/>
</dbReference>
<dbReference type="PANTHER" id="PTHR34387:SF1">
    <property type="entry name" value="PERIPLASMIC IMMUNOGENIC PROTEIN"/>
    <property type="match status" value="1"/>
</dbReference>
<dbReference type="InterPro" id="IPR052022">
    <property type="entry name" value="26kDa_periplasmic_antigen"/>
</dbReference>
<evidence type="ECO:0000313" key="1">
    <source>
        <dbReference type="EMBL" id="CAB4755779.1"/>
    </source>
</evidence>
<dbReference type="PANTHER" id="PTHR34387">
    <property type="entry name" value="SLR1258 PROTEIN"/>
    <property type="match status" value="1"/>
</dbReference>
<organism evidence="1">
    <name type="scientific">freshwater metagenome</name>
    <dbReference type="NCBI Taxonomy" id="449393"/>
    <lineage>
        <taxon>unclassified sequences</taxon>
        <taxon>metagenomes</taxon>
        <taxon>ecological metagenomes</taxon>
    </lineage>
</organism>
<dbReference type="GO" id="GO:0006974">
    <property type="term" value="P:DNA damage response"/>
    <property type="evidence" value="ECO:0007669"/>
    <property type="project" value="TreeGrafter"/>
</dbReference>
<dbReference type="EMBL" id="CAEZYW010000281">
    <property type="protein sequence ID" value="CAB4755779.1"/>
    <property type="molecule type" value="Genomic_DNA"/>
</dbReference>
<sequence>MHYWSMTRRSLVVLASGVVAATLVLSACAPNTTVMAPGAASARTVSVAATGTADATPDAARASITIETTDPASAQAAQEAAAAATTVVLDGLKVAGVDEKDIATQAVNVGPAYDYTSEGGQRLIGYRATQTLTVTLRDLATAGATLDSVVNAAGNAVRIDSLEPFVTDPAAATEKARAQAVEIATAQAEQYAELLGFTLGAVASVSEATLASPMPPVGFAEAAPSAEKDVTTPIQAGTTQVSVTLNVAWMIED</sequence>
<dbReference type="InterPro" id="IPR006311">
    <property type="entry name" value="TAT_signal"/>
</dbReference>
<proteinExistence type="predicted"/>